<dbReference type="InterPro" id="IPR036388">
    <property type="entry name" value="WH-like_DNA-bd_sf"/>
</dbReference>
<dbReference type="SUPFAM" id="SSF46785">
    <property type="entry name" value="Winged helix' DNA-binding domain"/>
    <property type="match status" value="1"/>
</dbReference>
<organism evidence="2 3">
    <name type="scientific">Microbispora rosea</name>
    <dbReference type="NCBI Taxonomy" id="58117"/>
    <lineage>
        <taxon>Bacteria</taxon>
        <taxon>Bacillati</taxon>
        <taxon>Actinomycetota</taxon>
        <taxon>Actinomycetes</taxon>
        <taxon>Streptosporangiales</taxon>
        <taxon>Streptosporangiaceae</taxon>
        <taxon>Microbispora</taxon>
    </lineage>
</organism>
<dbReference type="InterPro" id="IPR036390">
    <property type="entry name" value="WH_DNA-bd_sf"/>
</dbReference>
<dbReference type="EMBL" id="FTNI01000014">
    <property type="protein sequence ID" value="SIR74786.1"/>
    <property type="molecule type" value="Genomic_DNA"/>
</dbReference>
<dbReference type="Proteomes" id="UP000186096">
    <property type="component" value="Unassembled WGS sequence"/>
</dbReference>
<reference evidence="3" key="1">
    <citation type="submission" date="2017-01" db="EMBL/GenBank/DDBJ databases">
        <authorList>
            <person name="Varghese N."/>
            <person name="Submissions S."/>
        </authorList>
    </citation>
    <scope>NUCLEOTIDE SEQUENCE [LARGE SCALE GENOMIC DNA]</scope>
    <source>
        <strain evidence="3">ATCC 12950</strain>
    </source>
</reference>
<evidence type="ECO:0000313" key="3">
    <source>
        <dbReference type="Proteomes" id="UP000186096"/>
    </source>
</evidence>
<proteinExistence type="predicted"/>
<evidence type="ECO:0000259" key="1">
    <source>
        <dbReference type="Pfam" id="PF03551"/>
    </source>
</evidence>
<accession>A0A1N7DG30</accession>
<protein>
    <submittedName>
        <fullName evidence="2">Transcriptional regulator, PadR family</fullName>
    </submittedName>
</protein>
<dbReference type="InterPro" id="IPR005149">
    <property type="entry name" value="Tscrpt_reg_PadR_N"/>
</dbReference>
<evidence type="ECO:0000313" key="2">
    <source>
        <dbReference type="EMBL" id="SIR74786.1"/>
    </source>
</evidence>
<keyword evidence="3" id="KW-1185">Reference proteome</keyword>
<dbReference type="PANTHER" id="PTHR33169:SF26">
    <property type="entry name" value="CONSERVED PROTEIN"/>
    <property type="match status" value="1"/>
</dbReference>
<dbReference type="OrthoDB" id="2374094at2"/>
<dbReference type="RefSeq" id="WP_076436913.1">
    <property type="nucleotide sequence ID" value="NZ_FTNI01000014.1"/>
</dbReference>
<gene>
    <name evidence="2" type="ORF">SAMN05421833_114133</name>
</gene>
<dbReference type="PANTHER" id="PTHR33169">
    <property type="entry name" value="PADR-FAMILY TRANSCRIPTIONAL REGULATOR"/>
    <property type="match status" value="1"/>
</dbReference>
<name>A0A1N7DG30_9ACTN</name>
<dbReference type="AlphaFoldDB" id="A0A1N7DG30"/>
<dbReference type="InterPro" id="IPR052509">
    <property type="entry name" value="Metal_resp_DNA-bind_regulator"/>
</dbReference>
<dbReference type="Gene3D" id="1.10.10.10">
    <property type="entry name" value="Winged helix-like DNA-binding domain superfamily/Winged helix DNA-binding domain"/>
    <property type="match status" value="1"/>
</dbReference>
<feature type="domain" description="Transcription regulator PadR N-terminal" evidence="1">
    <location>
        <begin position="10"/>
        <end position="82"/>
    </location>
</feature>
<dbReference type="Pfam" id="PF03551">
    <property type="entry name" value="PadR"/>
    <property type="match status" value="1"/>
</dbReference>
<dbReference type="STRING" id="58117.SAMN05421833_114133"/>
<sequence>MASGDLALTILGFLDEEPMHGYELKQRIAELSGHVRPVSDGALYPAIARMEAAGLLQRHEEEGSGAARRQVLSITERGREELLRRLREPSDVEISDQARFFTVLAFLSRLPDAEDQARVLRRRLAFLETPASFFYRGGRPLRAEETPDPFRRGMMLVARAVTAAEKDWLRQAISALTRP</sequence>